<evidence type="ECO:0000256" key="3">
    <source>
        <dbReference type="PROSITE-ProRule" id="PRU00810"/>
    </source>
</evidence>
<gene>
    <name evidence="5" type="ORF">TAV2_LOCUS17451</name>
</gene>
<dbReference type="GO" id="GO:0000122">
    <property type="term" value="P:negative regulation of transcription by RNA polymerase II"/>
    <property type="evidence" value="ECO:0007669"/>
    <property type="project" value="TreeGrafter"/>
</dbReference>
<feature type="non-terminal residue" evidence="5">
    <location>
        <position position="495"/>
    </location>
</feature>
<accession>A0AAU9SMA2</accession>
<keyword evidence="4" id="KW-0472">Membrane</keyword>
<keyword evidence="4" id="KW-1133">Transmembrane helix</keyword>
<dbReference type="PANTHER" id="PTHR12346">
    <property type="entry name" value="SIN3B-RELATED"/>
    <property type="match status" value="1"/>
</dbReference>
<dbReference type="Pfam" id="PF02671">
    <property type="entry name" value="PAH"/>
    <property type="match status" value="1"/>
</dbReference>
<dbReference type="GO" id="GO:0000785">
    <property type="term" value="C:chromatin"/>
    <property type="evidence" value="ECO:0007669"/>
    <property type="project" value="TreeGrafter"/>
</dbReference>
<reference evidence="5 6" key="1">
    <citation type="submission" date="2022-03" db="EMBL/GenBank/DDBJ databases">
        <authorList>
            <person name="Nunn A."/>
            <person name="Chopra R."/>
            <person name="Nunn A."/>
            <person name="Contreras Garrido A."/>
        </authorList>
    </citation>
    <scope>NUCLEOTIDE SEQUENCE [LARGE SCALE GENOMIC DNA]</scope>
</reference>
<dbReference type="Proteomes" id="UP000836841">
    <property type="component" value="Chromosome 5"/>
</dbReference>
<organism evidence="5 6">
    <name type="scientific">Thlaspi arvense</name>
    <name type="common">Field penny-cress</name>
    <dbReference type="NCBI Taxonomy" id="13288"/>
    <lineage>
        <taxon>Eukaryota</taxon>
        <taxon>Viridiplantae</taxon>
        <taxon>Streptophyta</taxon>
        <taxon>Embryophyta</taxon>
        <taxon>Tracheophyta</taxon>
        <taxon>Spermatophyta</taxon>
        <taxon>Magnoliopsida</taxon>
        <taxon>eudicotyledons</taxon>
        <taxon>Gunneridae</taxon>
        <taxon>Pentapetalae</taxon>
        <taxon>rosids</taxon>
        <taxon>malvids</taxon>
        <taxon>Brassicales</taxon>
        <taxon>Brassicaceae</taxon>
        <taxon>Thlaspideae</taxon>
        <taxon>Thlaspi</taxon>
    </lineage>
</organism>
<dbReference type="PANTHER" id="PTHR12346:SF46">
    <property type="entry name" value="HISTONE DEACETYLASE INTERACTING DOMAIN-CONTAINING PROTEIN"/>
    <property type="match status" value="1"/>
</dbReference>
<evidence type="ECO:0000313" key="6">
    <source>
        <dbReference type="Proteomes" id="UP000836841"/>
    </source>
</evidence>
<dbReference type="InterPro" id="IPR003822">
    <property type="entry name" value="PAH"/>
</dbReference>
<keyword evidence="4" id="KW-0812">Transmembrane</keyword>
<proteinExistence type="predicted"/>
<name>A0AAU9SMA2_THLAR</name>
<evidence type="ECO:0000256" key="2">
    <source>
        <dbReference type="ARBA" id="ARBA00023242"/>
    </source>
</evidence>
<evidence type="ECO:0000256" key="1">
    <source>
        <dbReference type="ARBA" id="ARBA00004123"/>
    </source>
</evidence>
<keyword evidence="2 3" id="KW-0539">Nucleus</keyword>
<dbReference type="GO" id="GO:0003714">
    <property type="term" value="F:transcription corepressor activity"/>
    <property type="evidence" value="ECO:0007669"/>
    <property type="project" value="InterPro"/>
</dbReference>
<feature type="transmembrane region" description="Helical" evidence="4">
    <location>
        <begin position="256"/>
        <end position="278"/>
    </location>
</feature>
<sequence length="495" mass="55208">MAVTRQTTRSAYEYVHAVKTTFKDNRDKYVTFVKVMKDFKTNRISTNCVRSRVNDLFKGHPKLILGLNKFLPRGYEVTSESDRTPLKTLEFGEALAFVEKVHARLSEDGFKYFLKIIQMHRQDKKSVTEVYYEVFDVLFRDQHDLRWLALGLPSQTLFPRQSPLSQDESILPLLHFYPPFPLSLSSIDLVVTHPPPLGLRPPLDLSLGKSPSVLFEVLSPLALPEPSDPPDSPSILTPHLVLVASAISSPDLDFSFLNLVVAFSVVYVVSSRVMFFVLRRTLPAVCIPEILPSLHLSIPYVASPFHRPAASLSLPPPQVCSYSSTSASSILEQSLAGWEVLVVWSLDMLAPLPNVLVSFVSASVRLFTVVYKVCPVVKLTEASSFLSKGQNKKACLNPISLNRVLDFYSPHLSFKEVVFLPNILFALSGIVSWSIVSKVVRFRIKVVRISVSSSIIDVADSFTFSTIDALIPPLGGFVQDSIVYSCLDVTLVELY</sequence>
<dbReference type="SUPFAM" id="SSF47762">
    <property type="entry name" value="PAH2 domain"/>
    <property type="match status" value="2"/>
</dbReference>
<dbReference type="AlphaFoldDB" id="A0AAU9SMA2"/>
<protein>
    <submittedName>
        <fullName evidence="5">Uncharacterized protein</fullName>
    </submittedName>
</protein>
<keyword evidence="6" id="KW-1185">Reference proteome</keyword>
<dbReference type="PROSITE" id="PS51477">
    <property type="entry name" value="PAH"/>
    <property type="match status" value="1"/>
</dbReference>
<dbReference type="GO" id="GO:0000118">
    <property type="term" value="C:histone deacetylase complex"/>
    <property type="evidence" value="ECO:0007669"/>
    <property type="project" value="TreeGrafter"/>
</dbReference>
<dbReference type="InterPro" id="IPR039774">
    <property type="entry name" value="Sin3-like"/>
</dbReference>
<dbReference type="InterPro" id="IPR036600">
    <property type="entry name" value="PAH_sf"/>
</dbReference>
<dbReference type="Gene3D" id="1.20.1160.11">
    <property type="entry name" value="Paired amphipathic helix"/>
    <property type="match status" value="2"/>
</dbReference>
<dbReference type="FunFam" id="1.20.1160.11:FF:000001">
    <property type="entry name" value="Paired amphipathic helix protein Sin3"/>
    <property type="match status" value="1"/>
</dbReference>
<comment type="subcellular location">
    <subcellularLocation>
        <location evidence="1 3">Nucleus</location>
    </subcellularLocation>
</comment>
<dbReference type="EMBL" id="OU466861">
    <property type="protein sequence ID" value="CAH2066491.1"/>
    <property type="molecule type" value="Genomic_DNA"/>
</dbReference>
<evidence type="ECO:0000256" key="4">
    <source>
        <dbReference type="SAM" id="Phobius"/>
    </source>
</evidence>
<feature type="transmembrane region" description="Helical" evidence="4">
    <location>
        <begin position="417"/>
        <end position="436"/>
    </location>
</feature>
<evidence type="ECO:0000313" key="5">
    <source>
        <dbReference type="EMBL" id="CAH2066491.1"/>
    </source>
</evidence>